<protein>
    <submittedName>
        <fullName evidence="2">Uncharacterized protein</fullName>
    </submittedName>
</protein>
<name>A0A5E4QRZ7_9NEOP</name>
<reference evidence="2 3" key="1">
    <citation type="submission" date="2017-07" db="EMBL/GenBank/DDBJ databases">
        <authorList>
            <person name="Talla V."/>
            <person name="Backstrom N."/>
        </authorList>
    </citation>
    <scope>NUCLEOTIDE SEQUENCE [LARGE SCALE GENOMIC DNA]</scope>
</reference>
<dbReference type="EMBL" id="FZQP02004645">
    <property type="protein sequence ID" value="VVD00346.1"/>
    <property type="molecule type" value="Genomic_DNA"/>
</dbReference>
<organism evidence="2 3">
    <name type="scientific">Leptidea sinapis</name>
    <dbReference type="NCBI Taxonomy" id="189913"/>
    <lineage>
        <taxon>Eukaryota</taxon>
        <taxon>Metazoa</taxon>
        <taxon>Ecdysozoa</taxon>
        <taxon>Arthropoda</taxon>
        <taxon>Hexapoda</taxon>
        <taxon>Insecta</taxon>
        <taxon>Pterygota</taxon>
        <taxon>Neoptera</taxon>
        <taxon>Endopterygota</taxon>
        <taxon>Lepidoptera</taxon>
        <taxon>Glossata</taxon>
        <taxon>Ditrysia</taxon>
        <taxon>Papilionoidea</taxon>
        <taxon>Pieridae</taxon>
        <taxon>Dismorphiinae</taxon>
        <taxon>Leptidea</taxon>
    </lineage>
</organism>
<gene>
    <name evidence="2" type="ORF">LSINAPIS_LOCUS11005</name>
</gene>
<evidence type="ECO:0000256" key="1">
    <source>
        <dbReference type="SAM" id="MobiDB-lite"/>
    </source>
</evidence>
<dbReference type="Proteomes" id="UP000324832">
    <property type="component" value="Unassembled WGS sequence"/>
</dbReference>
<evidence type="ECO:0000313" key="2">
    <source>
        <dbReference type="EMBL" id="VVD00346.1"/>
    </source>
</evidence>
<feature type="region of interest" description="Disordered" evidence="1">
    <location>
        <begin position="1"/>
        <end position="23"/>
    </location>
</feature>
<feature type="compositionally biased region" description="Basic and acidic residues" evidence="1">
    <location>
        <begin position="1"/>
        <end position="18"/>
    </location>
</feature>
<evidence type="ECO:0000313" key="3">
    <source>
        <dbReference type="Proteomes" id="UP000324832"/>
    </source>
</evidence>
<keyword evidence="3" id="KW-1185">Reference proteome</keyword>
<sequence>MHRQRDNEEENSVHDVSRHRGRRPVRGKELYVTVSEIQLVAGGRLEVTCVSTIPDASSANLPATHCTSYYILFLLLYII</sequence>
<accession>A0A5E4QRZ7</accession>
<dbReference type="AlphaFoldDB" id="A0A5E4QRZ7"/>
<proteinExistence type="predicted"/>